<sequence length="272" mass="31091">MYAFVMQPMTIPKEYYSWMIKTARMPANSLSLNRRNVRALESGDGHPSAADILRTITENKGTAGAKIRALDYFNACGGKMPVMPCSVLHPRERHCVRYNLALWIKVFATTSPVYAALNFVPMILLKTDVLLKRPLPILKRNAQSTFRSAAFLATYVFIYMSLICLHRNSVKYNHIFRGDHKATYYIYGVLCASSIFIEAKQRRSELAMYVLPKGLQSLWTVLYARGQMIRVPYFDVIMSSVGMGVLMSVYQTEPHRMSTLLFKVMEKVIGRY</sequence>
<evidence type="ECO:0000313" key="2">
    <source>
        <dbReference type="EMBL" id="KAJ3049959.1"/>
    </source>
</evidence>
<keyword evidence="1" id="KW-1133">Transmembrane helix</keyword>
<keyword evidence="3" id="KW-1185">Reference proteome</keyword>
<evidence type="ECO:0008006" key="4">
    <source>
        <dbReference type="Google" id="ProtNLM"/>
    </source>
</evidence>
<proteinExistence type="predicted"/>
<protein>
    <recommendedName>
        <fullName evidence="4">Transmembrane protein 135 N-terminal domain-containing protein</fullName>
    </recommendedName>
</protein>
<dbReference type="PANTHER" id="PTHR12459">
    <property type="entry name" value="TRANSMEMBRANE PROTEIN 135-RELATED"/>
    <property type="match status" value="1"/>
</dbReference>
<dbReference type="AlphaFoldDB" id="A0AAD5X1B8"/>
<feature type="transmembrane region" description="Helical" evidence="1">
    <location>
        <begin position="145"/>
        <end position="162"/>
    </location>
</feature>
<dbReference type="InterPro" id="IPR026749">
    <property type="entry name" value="Tmem135"/>
</dbReference>
<dbReference type="Proteomes" id="UP001212841">
    <property type="component" value="Unassembled WGS sequence"/>
</dbReference>
<keyword evidence="1" id="KW-0812">Transmembrane</keyword>
<dbReference type="EMBL" id="JADGJD010000572">
    <property type="protein sequence ID" value="KAJ3049959.1"/>
    <property type="molecule type" value="Genomic_DNA"/>
</dbReference>
<reference evidence="2" key="1">
    <citation type="submission" date="2020-05" db="EMBL/GenBank/DDBJ databases">
        <title>Phylogenomic resolution of chytrid fungi.</title>
        <authorList>
            <person name="Stajich J.E."/>
            <person name="Amses K."/>
            <person name="Simmons R."/>
            <person name="Seto K."/>
            <person name="Myers J."/>
            <person name="Bonds A."/>
            <person name="Quandt C.A."/>
            <person name="Barry K."/>
            <person name="Liu P."/>
            <person name="Grigoriev I."/>
            <person name="Longcore J.E."/>
            <person name="James T.Y."/>
        </authorList>
    </citation>
    <scope>NUCLEOTIDE SEQUENCE</scope>
    <source>
        <strain evidence="2">JEL0318</strain>
    </source>
</reference>
<organism evidence="2 3">
    <name type="scientific">Rhizophlyctis rosea</name>
    <dbReference type="NCBI Taxonomy" id="64517"/>
    <lineage>
        <taxon>Eukaryota</taxon>
        <taxon>Fungi</taxon>
        <taxon>Fungi incertae sedis</taxon>
        <taxon>Chytridiomycota</taxon>
        <taxon>Chytridiomycota incertae sedis</taxon>
        <taxon>Chytridiomycetes</taxon>
        <taxon>Rhizophlyctidales</taxon>
        <taxon>Rhizophlyctidaceae</taxon>
        <taxon>Rhizophlyctis</taxon>
    </lineage>
</organism>
<name>A0AAD5X1B8_9FUNG</name>
<dbReference type="PANTHER" id="PTHR12459:SF15">
    <property type="entry name" value="TRANSMEMBRANE PROTEIN 135"/>
    <property type="match status" value="1"/>
</dbReference>
<feature type="transmembrane region" description="Helical" evidence="1">
    <location>
        <begin position="100"/>
        <end position="125"/>
    </location>
</feature>
<comment type="caution">
    <text evidence="2">The sequence shown here is derived from an EMBL/GenBank/DDBJ whole genome shotgun (WGS) entry which is preliminary data.</text>
</comment>
<accession>A0AAD5X1B8</accession>
<gene>
    <name evidence="2" type="ORF">HK097_009066</name>
</gene>
<evidence type="ECO:0000256" key="1">
    <source>
        <dbReference type="SAM" id="Phobius"/>
    </source>
</evidence>
<evidence type="ECO:0000313" key="3">
    <source>
        <dbReference type="Proteomes" id="UP001212841"/>
    </source>
</evidence>
<keyword evidence="1" id="KW-0472">Membrane</keyword>